<dbReference type="EMBL" id="CP034205">
    <property type="protein sequence ID" value="QBZ55138.1"/>
    <property type="molecule type" value="Genomic_DNA"/>
</dbReference>
<gene>
    <name evidence="2" type="ORF">PoMZ_00030</name>
</gene>
<name>A0A4P7MYM3_PYROR</name>
<organism evidence="2 3">
    <name type="scientific">Pyricularia oryzae</name>
    <name type="common">Rice blast fungus</name>
    <name type="synonym">Magnaporthe oryzae</name>
    <dbReference type="NCBI Taxonomy" id="318829"/>
    <lineage>
        <taxon>Eukaryota</taxon>
        <taxon>Fungi</taxon>
        <taxon>Dikarya</taxon>
        <taxon>Ascomycota</taxon>
        <taxon>Pezizomycotina</taxon>
        <taxon>Sordariomycetes</taxon>
        <taxon>Sordariomycetidae</taxon>
        <taxon>Magnaporthales</taxon>
        <taxon>Pyriculariaceae</taxon>
        <taxon>Pyricularia</taxon>
    </lineage>
</organism>
<dbReference type="Proteomes" id="UP000294847">
    <property type="component" value="Chromosome 2"/>
</dbReference>
<accession>A0A4P7MYM3</accession>
<feature type="region of interest" description="Disordered" evidence="1">
    <location>
        <begin position="1"/>
        <end position="37"/>
    </location>
</feature>
<reference evidence="2 3" key="1">
    <citation type="journal article" date="2019" name="Mol. Biol. Evol.">
        <title>Blast fungal genomes show frequent chromosomal changes, gene gains and losses, and effector gene turnover.</title>
        <authorList>
            <person name="Gomez Luciano L.B."/>
            <person name="Jason Tsai I."/>
            <person name="Chuma I."/>
            <person name="Tosa Y."/>
            <person name="Chen Y.H."/>
            <person name="Li J.Y."/>
            <person name="Li M.Y."/>
            <person name="Jade Lu M.Y."/>
            <person name="Nakayashiki H."/>
            <person name="Li W.H."/>
        </authorList>
    </citation>
    <scope>NUCLEOTIDE SEQUENCE [LARGE SCALE GENOMIC DNA]</scope>
    <source>
        <strain evidence="2">MZ5-1-6</strain>
    </source>
</reference>
<dbReference type="AlphaFoldDB" id="A0A4P7MYM3"/>
<protein>
    <submittedName>
        <fullName evidence="2">Uncharacterized protein</fullName>
    </submittedName>
</protein>
<evidence type="ECO:0000313" key="3">
    <source>
        <dbReference type="Proteomes" id="UP000294847"/>
    </source>
</evidence>
<feature type="compositionally biased region" description="Basic and acidic residues" evidence="1">
    <location>
        <begin position="21"/>
        <end position="30"/>
    </location>
</feature>
<proteinExistence type="predicted"/>
<evidence type="ECO:0000313" key="2">
    <source>
        <dbReference type="EMBL" id="QBZ55138.1"/>
    </source>
</evidence>
<evidence type="ECO:0000256" key="1">
    <source>
        <dbReference type="SAM" id="MobiDB-lite"/>
    </source>
</evidence>
<sequence length="74" mass="8424">MMPRHLQTAPSGGQRAQYEVMPRKCPEPQRRGGQGFRAAHPSQSLVWCPIMVRGELAYGHDKYMYLPFPVLLTP</sequence>